<dbReference type="EMBL" id="CAJVPP010009792">
    <property type="protein sequence ID" value="CAG8706986.1"/>
    <property type="molecule type" value="Genomic_DNA"/>
</dbReference>
<feature type="non-terminal residue" evidence="1">
    <location>
        <position position="1"/>
    </location>
</feature>
<dbReference type="Proteomes" id="UP000789375">
    <property type="component" value="Unassembled WGS sequence"/>
</dbReference>
<reference evidence="1" key="1">
    <citation type="submission" date="2021-06" db="EMBL/GenBank/DDBJ databases">
        <authorList>
            <person name="Kallberg Y."/>
            <person name="Tangrot J."/>
            <person name="Rosling A."/>
        </authorList>
    </citation>
    <scope>NUCLEOTIDE SEQUENCE</scope>
    <source>
        <strain evidence="1">87-6 pot B 2015</strain>
    </source>
</reference>
<comment type="caution">
    <text evidence="1">The sequence shown here is derived from an EMBL/GenBank/DDBJ whole genome shotgun (WGS) entry which is preliminary data.</text>
</comment>
<keyword evidence="2" id="KW-1185">Reference proteome</keyword>
<evidence type="ECO:0000313" key="1">
    <source>
        <dbReference type="EMBL" id="CAG8706986.1"/>
    </source>
</evidence>
<sequence>FANDSVETQEFCQAAIKKKVAWQSCQIADFLNAFNLKKKLKPEYDCQKKFLSILFR</sequence>
<accession>A0A9N9N6F4</accession>
<organism evidence="1 2">
    <name type="scientific">Funneliformis mosseae</name>
    <name type="common">Endomycorrhizal fungus</name>
    <name type="synonym">Glomus mosseae</name>
    <dbReference type="NCBI Taxonomy" id="27381"/>
    <lineage>
        <taxon>Eukaryota</taxon>
        <taxon>Fungi</taxon>
        <taxon>Fungi incertae sedis</taxon>
        <taxon>Mucoromycota</taxon>
        <taxon>Glomeromycotina</taxon>
        <taxon>Glomeromycetes</taxon>
        <taxon>Glomerales</taxon>
        <taxon>Glomeraceae</taxon>
        <taxon>Funneliformis</taxon>
    </lineage>
</organism>
<protein>
    <submittedName>
        <fullName evidence="1">16391_t:CDS:1</fullName>
    </submittedName>
</protein>
<dbReference type="AlphaFoldDB" id="A0A9N9N6F4"/>
<evidence type="ECO:0000313" key="2">
    <source>
        <dbReference type="Proteomes" id="UP000789375"/>
    </source>
</evidence>
<gene>
    <name evidence="1" type="ORF">FMOSSE_LOCUS14079</name>
</gene>
<proteinExistence type="predicted"/>
<name>A0A9N9N6F4_FUNMO</name>